<dbReference type="RefSeq" id="WP_093554282.1">
    <property type="nucleotide sequence ID" value="NZ_FPBO01000003.1"/>
</dbReference>
<dbReference type="Proteomes" id="UP000199391">
    <property type="component" value="Unassembled WGS sequence"/>
</dbReference>
<evidence type="ECO:0000256" key="1">
    <source>
        <dbReference type="SAM" id="MobiDB-lite"/>
    </source>
</evidence>
<name>A0A1I7GFS8_9BURK</name>
<feature type="region of interest" description="Disordered" evidence="1">
    <location>
        <begin position="226"/>
        <end position="247"/>
    </location>
</feature>
<dbReference type="STRING" id="1035707.SAMN05216552_1003291"/>
<organism evidence="3 4">
    <name type="scientific">Pseudoduganella namucuonensis</name>
    <dbReference type="NCBI Taxonomy" id="1035707"/>
    <lineage>
        <taxon>Bacteria</taxon>
        <taxon>Pseudomonadati</taxon>
        <taxon>Pseudomonadota</taxon>
        <taxon>Betaproteobacteria</taxon>
        <taxon>Burkholderiales</taxon>
        <taxon>Oxalobacteraceae</taxon>
        <taxon>Telluria group</taxon>
        <taxon>Pseudoduganella</taxon>
    </lineage>
</organism>
<dbReference type="NCBIfam" id="TIGR03016">
    <property type="entry name" value="pepcterm_hypo_1"/>
    <property type="match status" value="1"/>
</dbReference>
<gene>
    <name evidence="3" type="ORF">SAMN05216552_1003291</name>
</gene>
<sequence>MTTTTVKPRLPAARPLAAAVAVAVLPLAPASHAAWKFTPQLEVRESYTDNVAASTRELAQAQWVTSFAPGFTLETDGPRVQAKIGYNKHLYKFKDANVGGARDSDQQLNAHLHANLVNDLLFLDTDATTQQHSASAFGPLLSNTITSFASANANEVKTLRIAPYLKHRFGSIANAELRYTRDRVETDNMGFGRSDSNNVMLNATSGTAFRQLGWALNYQRQQLDTQSTRSLGGASPGPQGTSNTTDNLNTSLRYLYSPTLTLTASAGYDKYDYDALGGVTQGKSWSAGVTWLPSPRTSIQATAGKRYYGNSYSLNAQHRSRASVWIISYNDAVTTTRQQFLLPSAIDTAAMLDRLFAAAIPDAAARRQAVDAYILSTGLPPSLANSINYFSNRYMLQKQLQASAAFNTPRTSTILSLQSARRDGLSSSVVDSGLLGVTNSALNDNTRQSGASIIVNWRLSSRTGINFTADYMHVESLTVERTDINRSLRLNLTRELRPKLRGQFELRHVEGSTSARVPYTENAVSASLNKQF</sequence>
<dbReference type="OrthoDB" id="8522878at2"/>
<dbReference type="InterPro" id="IPR017467">
    <property type="entry name" value="CHP03016_PEP-CTERM"/>
</dbReference>
<evidence type="ECO:0000313" key="4">
    <source>
        <dbReference type="Proteomes" id="UP000199391"/>
    </source>
</evidence>
<dbReference type="SUPFAM" id="SSF56935">
    <property type="entry name" value="Porins"/>
    <property type="match status" value="1"/>
</dbReference>
<reference evidence="4" key="1">
    <citation type="submission" date="2016-10" db="EMBL/GenBank/DDBJ databases">
        <authorList>
            <person name="Varghese N."/>
            <person name="Submissions S."/>
        </authorList>
    </citation>
    <scope>NUCLEOTIDE SEQUENCE [LARGE SCALE GENOMIC DNA]</scope>
    <source>
        <strain evidence="4">CGMCC 1.11014</strain>
    </source>
</reference>
<dbReference type="EMBL" id="FPBO01000003">
    <property type="protein sequence ID" value="SFU47290.1"/>
    <property type="molecule type" value="Genomic_DNA"/>
</dbReference>
<evidence type="ECO:0000313" key="3">
    <source>
        <dbReference type="EMBL" id="SFU47290.1"/>
    </source>
</evidence>
<keyword evidence="4" id="KW-1185">Reference proteome</keyword>
<accession>A0A1I7GFS8</accession>
<feature type="chain" id="PRO_5011516580" evidence="2">
    <location>
        <begin position="34"/>
        <end position="532"/>
    </location>
</feature>
<evidence type="ECO:0000256" key="2">
    <source>
        <dbReference type="SAM" id="SignalP"/>
    </source>
</evidence>
<dbReference type="AlphaFoldDB" id="A0A1I7GFS8"/>
<protein>
    <submittedName>
        <fullName evidence="3">Uncharacterized protein, PEP-CTERM system associated</fullName>
    </submittedName>
</protein>
<feature type="signal peptide" evidence="2">
    <location>
        <begin position="1"/>
        <end position="33"/>
    </location>
</feature>
<proteinExistence type="predicted"/>
<keyword evidence="2" id="KW-0732">Signal</keyword>